<protein>
    <submittedName>
        <fullName evidence="1">Uncharacterized protein</fullName>
    </submittedName>
</protein>
<evidence type="ECO:0000313" key="1">
    <source>
        <dbReference type="EMBL" id="KKM86874.1"/>
    </source>
</evidence>
<comment type="caution">
    <text evidence="1">The sequence shown here is derived from an EMBL/GenBank/DDBJ whole genome shotgun (WGS) entry which is preliminary data.</text>
</comment>
<accession>A0A0F9KWY5</accession>
<name>A0A0F9KWY5_9ZZZZ</name>
<dbReference type="EMBL" id="LAZR01007188">
    <property type="protein sequence ID" value="KKM86874.1"/>
    <property type="molecule type" value="Genomic_DNA"/>
</dbReference>
<proteinExistence type="predicted"/>
<organism evidence="1">
    <name type="scientific">marine sediment metagenome</name>
    <dbReference type="NCBI Taxonomy" id="412755"/>
    <lineage>
        <taxon>unclassified sequences</taxon>
        <taxon>metagenomes</taxon>
        <taxon>ecological metagenomes</taxon>
    </lineage>
</organism>
<reference evidence="1" key="1">
    <citation type="journal article" date="2015" name="Nature">
        <title>Complex archaea that bridge the gap between prokaryotes and eukaryotes.</title>
        <authorList>
            <person name="Spang A."/>
            <person name="Saw J.H."/>
            <person name="Jorgensen S.L."/>
            <person name="Zaremba-Niedzwiedzka K."/>
            <person name="Martijn J."/>
            <person name="Lind A.E."/>
            <person name="van Eijk R."/>
            <person name="Schleper C."/>
            <person name="Guy L."/>
            <person name="Ettema T.J."/>
        </authorList>
    </citation>
    <scope>NUCLEOTIDE SEQUENCE</scope>
</reference>
<dbReference type="AlphaFoldDB" id="A0A0F9KWY5"/>
<gene>
    <name evidence="1" type="ORF">LCGC14_1274670</name>
</gene>
<sequence length="95" mass="10340">MSTRILLVIGTLICDVVRRPQIICGISYLKNMARYPVLHSGNRAIIVIAEVEAPVSLSTIISISIILDCLVSFDHVWGANCRAQHRLSRLAGGIG</sequence>